<protein>
    <submittedName>
        <fullName evidence="1">Uncharacterized protein</fullName>
    </submittedName>
</protein>
<keyword evidence="2" id="KW-1185">Reference proteome</keyword>
<dbReference type="Proteomes" id="UP001732700">
    <property type="component" value="Chromosome 4A"/>
</dbReference>
<dbReference type="EnsemblPlants" id="AVESA.00010b.r2.4AG0649100.1">
    <property type="protein sequence ID" value="AVESA.00010b.r2.4AG0649100.1.CDS.1"/>
    <property type="gene ID" value="AVESA.00010b.r2.4AG0649100"/>
</dbReference>
<evidence type="ECO:0000313" key="1">
    <source>
        <dbReference type="EnsemblPlants" id="AVESA.00010b.r2.4AG0649100.1.CDS.1"/>
    </source>
</evidence>
<sequence>MASKQGVSSPMQAEAEALLLAAAVAQNLNIQNPVFFSDCRNLTLAAAAPDERDQLVPWEIRKQINQFHRLIKHLGSQIFHISREINGVAHCCAHQARRSIGSLPTNSCRTLAHSKINCPIISSIRKMQDDGLVIMDVQCF</sequence>
<reference evidence="1" key="2">
    <citation type="submission" date="2025-09" db="UniProtKB">
        <authorList>
            <consortium name="EnsemblPlants"/>
        </authorList>
    </citation>
    <scope>IDENTIFICATION</scope>
</reference>
<proteinExistence type="predicted"/>
<evidence type="ECO:0000313" key="2">
    <source>
        <dbReference type="Proteomes" id="UP001732700"/>
    </source>
</evidence>
<reference evidence="1" key="1">
    <citation type="submission" date="2021-05" db="EMBL/GenBank/DDBJ databases">
        <authorList>
            <person name="Scholz U."/>
            <person name="Mascher M."/>
            <person name="Fiebig A."/>
        </authorList>
    </citation>
    <scope>NUCLEOTIDE SEQUENCE [LARGE SCALE GENOMIC DNA]</scope>
</reference>
<organism evidence="1 2">
    <name type="scientific">Avena sativa</name>
    <name type="common">Oat</name>
    <dbReference type="NCBI Taxonomy" id="4498"/>
    <lineage>
        <taxon>Eukaryota</taxon>
        <taxon>Viridiplantae</taxon>
        <taxon>Streptophyta</taxon>
        <taxon>Embryophyta</taxon>
        <taxon>Tracheophyta</taxon>
        <taxon>Spermatophyta</taxon>
        <taxon>Magnoliopsida</taxon>
        <taxon>Liliopsida</taxon>
        <taxon>Poales</taxon>
        <taxon>Poaceae</taxon>
        <taxon>BOP clade</taxon>
        <taxon>Pooideae</taxon>
        <taxon>Poodae</taxon>
        <taxon>Poeae</taxon>
        <taxon>Poeae Chloroplast Group 1 (Aveneae type)</taxon>
        <taxon>Aveninae</taxon>
        <taxon>Avena</taxon>
    </lineage>
</organism>
<accession>A0ACD5WKA5</accession>
<name>A0ACD5WKA5_AVESA</name>